<gene>
    <name evidence="4" type="primary">dinB</name>
    <name evidence="7" type="ORF">PGB27_19740</name>
</gene>
<name>A0ABT5T0W3_9PSEU</name>
<dbReference type="EMBL" id="JAQZAO010000008">
    <property type="protein sequence ID" value="MDD7967578.1"/>
    <property type="molecule type" value="Genomic_DNA"/>
</dbReference>
<dbReference type="InterPro" id="IPR043502">
    <property type="entry name" value="DNA/RNA_pol_sf"/>
</dbReference>
<feature type="binding site" evidence="4">
    <location>
        <position position="9"/>
    </location>
    <ligand>
        <name>Mg(2+)</name>
        <dbReference type="ChEBI" id="CHEBI:18420"/>
    </ligand>
</feature>
<evidence type="ECO:0000256" key="5">
    <source>
        <dbReference type="SAM" id="MobiDB-lite"/>
    </source>
</evidence>
<keyword evidence="4" id="KW-0235">DNA replication</keyword>
<feature type="domain" description="UmuC" evidence="6">
    <location>
        <begin position="5"/>
        <end position="186"/>
    </location>
</feature>
<comment type="similarity">
    <text evidence="1 4">Belongs to the DNA polymerase type-Y family.</text>
</comment>
<comment type="catalytic activity">
    <reaction evidence="3 4">
        <text>DNA(n) + a 2'-deoxyribonucleoside 5'-triphosphate = DNA(n+1) + diphosphate</text>
        <dbReference type="Rhea" id="RHEA:22508"/>
        <dbReference type="Rhea" id="RHEA-COMP:17339"/>
        <dbReference type="Rhea" id="RHEA-COMP:17340"/>
        <dbReference type="ChEBI" id="CHEBI:33019"/>
        <dbReference type="ChEBI" id="CHEBI:61560"/>
        <dbReference type="ChEBI" id="CHEBI:173112"/>
        <dbReference type="EC" id="2.7.7.7"/>
    </reaction>
</comment>
<sequence>MPRWVLHLDLDSFFASAEQLTRPTLRGRPVLVGGLGPRGIVAGASGEAKACGARSAMPMGQARRLCPHATALPPRTALYRVLSERFFGVVRAWAPVLEQIAYDETFAEPEALADADADDVRAFAERLRAEVREVTGLAVSVGAGSGKQVAKIASGLAKPDGVHVVAQGGERALLDPLPVRALWGIGPVAEATLHRSGVETVAALAAMDLADVTALLGSAVGTGLHRLARGLDDRPLVERGEAKQVSAETTFDADLSDLGAVRAAVAELAEGAHRRLVASHRAARTVSVKIRSASFGTTSRAETHADATTDLATLTDTAQRLAVAALPDAGVRLVGVSFSGLTTAVQEALFPGTPARSPSPAPDPAPDHAPDPAPVEAPEEPEPGREWRTGDDVAHPEHGHGWVQGAGHGRVTVRFETAATGPGRARTFRAADPALTRADPVAALDRVPPPM</sequence>
<dbReference type="Proteomes" id="UP001300763">
    <property type="component" value="Unassembled WGS sequence"/>
</dbReference>
<evidence type="ECO:0000256" key="2">
    <source>
        <dbReference type="ARBA" id="ARBA00025589"/>
    </source>
</evidence>
<comment type="cofactor">
    <cofactor evidence="4">
        <name>Mg(2+)</name>
        <dbReference type="ChEBI" id="CHEBI:18420"/>
    </cofactor>
    <text evidence="4">Binds 2 magnesium ions per subunit.</text>
</comment>
<dbReference type="Pfam" id="PF11799">
    <property type="entry name" value="IMS_C"/>
    <property type="match status" value="1"/>
</dbReference>
<dbReference type="HAMAP" id="MF_01113">
    <property type="entry name" value="DNApol_IV"/>
    <property type="match status" value="1"/>
</dbReference>
<dbReference type="CDD" id="cd03586">
    <property type="entry name" value="PolY_Pol_IV_kappa"/>
    <property type="match status" value="1"/>
</dbReference>
<dbReference type="PANTHER" id="PTHR11076:SF33">
    <property type="entry name" value="DNA POLYMERASE KAPPA"/>
    <property type="match status" value="1"/>
</dbReference>
<comment type="subunit">
    <text evidence="4">Monomer.</text>
</comment>
<feature type="active site" evidence="4">
    <location>
        <position position="104"/>
    </location>
</feature>
<dbReference type="Gene3D" id="3.40.1170.60">
    <property type="match status" value="1"/>
</dbReference>
<keyword evidence="8" id="KW-1185">Reference proteome</keyword>
<keyword evidence="4" id="KW-0515">Mutator protein</keyword>
<dbReference type="InterPro" id="IPR017961">
    <property type="entry name" value="DNA_pol_Y-fam_little_finger"/>
</dbReference>
<keyword evidence="4" id="KW-0479">Metal-binding</keyword>
<evidence type="ECO:0000256" key="3">
    <source>
        <dbReference type="ARBA" id="ARBA00049244"/>
    </source>
</evidence>
<dbReference type="InterPro" id="IPR001126">
    <property type="entry name" value="UmuC"/>
</dbReference>
<keyword evidence="4" id="KW-0234">DNA repair</keyword>
<comment type="subcellular location">
    <subcellularLocation>
        <location evidence="4">Cytoplasm</location>
    </subcellularLocation>
</comment>
<dbReference type="Gene3D" id="3.30.70.270">
    <property type="match status" value="1"/>
</dbReference>
<dbReference type="Gene3D" id="3.30.1490.100">
    <property type="entry name" value="DNA polymerase, Y-family, little finger domain"/>
    <property type="match status" value="1"/>
</dbReference>
<dbReference type="PROSITE" id="PS50173">
    <property type="entry name" value="UMUC"/>
    <property type="match status" value="1"/>
</dbReference>
<keyword evidence="4" id="KW-0239">DNA-directed DNA polymerase</keyword>
<feature type="compositionally biased region" description="Basic and acidic residues" evidence="5">
    <location>
        <begin position="382"/>
        <end position="400"/>
    </location>
</feature>
<dbReference type="SUPFAM" id="SSF56672">
    <property type="entry name" value="DNA/RNA polymerases"/>
    <property type="match status" value="1"/>
</dbReference>
<dbReference type="Gene3D" id="1.10.150.20">
    <property type="entry name" value="5' to 3' exonuclease, C-terminal subdomain"/>
    <property type="match status" value="1"/>
</dbReference>
<evidence type="ECO:0000313" key="8">
    <source>
        <dbReference type="Proteomes" id="UP001300763"/>
    </source>
</evidence>
<accession>A0ABT5T0W3</accession>
<dbReference type="Pfam" id="PF00817">
    <property type="entry name" value="IMS"/>
    <property type="match status" value="1"/>
</dbReference>
<keyword evidence="4" id="KW-0238">DNA-binding</keyword>
<keyword evidence="4 7" id="KW-0808">Transferase</keyword>
<dbReference type="NCBIfam" id="NF002882">
    <property type="entry name" value="PRK03348.1"/>
    <property type="match status" value="1"/>
</dbReference>
<dbReference type="InterPro" id="IPR022880">
    <property type="entry name" value="DNApol_IV"/>
</dbReference>
<evidence type="ECO:0000259" key="6">
    <source>
        <dbReference type="PROSITE" id="PS50173"/>
    </source>
</evidence>
<reference evidence="7 8" key="1">
    <citation type="submission" date="2023-02" db="EMBL/GenBank/DDBJ databases">
        <title>Genome sequencing required for Actinomycetospora new species description.</title>
        <authorList>
            <person name="Saimee Y."/>
            <person name="Duangmal K."/>
        </authorList>
    </citation>
    <scope>NUCLEOTIDE SEQUENCE [LARGE SCALE GENOMIC DNA]</scope>
    <source>
        <strain evidence="7 8">DW7H6</strain>
    </source>
</reference>
<dbReference type="GO" id="GO:0003887">
    <property type="term" value="F:DNA-directed DNA polymerase activity"/>
    <property type="evidence" value="ECO:0007669"/>
    <property type="project" value="UniProtKB-EC"/>
</dbReference>
<dbReference type="InterPro" id="IPR043128">
    <property type="entry name" value="Rev_trsase/Diguanyl_cyclase"/>
</dbReference>
<dbReference type="RefSeq" id="WP_274202094.1">
    <property type="nucleotide sequence ID" value="NZ_JAQZAO010000008.1"/>
</dbReference>
<dbReference type="EC" id="2.7.7.7" evidence="4"/>
<keyword evidence="4" id="KW-0227">DNA damage</keyword>
<protein>
    <recommendedName>
        <fullName evidence="4">DNA polymerase IV</fullName>
        <shortName evidence="4">Pol IV</shortName>
        <ecNumber evidence="4">2.7.7.7</ecNumber>
    </recommendedName>
</protein>
<feature type="region of interest" description="Disordered" evidence="5">
    <location>
        <begin position="350"/>
        <end position="409"/>
    </location>
</feature>
<feature type="binding site" evidence="4">
    <location>
        <position position="103"/>
    </location>
    <ligand>
        <name>Mg(2+)</name>
        <dbReference type="ChEBI" id="CHEBI:18420"/>
    </ligand>
</feature>
<dbReference type="InterPro" id="IPR036775">
    <property type="entry name" value="DNA_pol_Y-fam_lit_finger_sf"/>
</dbReference>
<keyword evidence="4 7" id="KW-0548">Nucleotidyltransferase</keyword>
<organism evidence="7 8">
    <name type="scientific">Actinomycetospora lemnae</name>
    <dbReference type="NCBI Taxonomy" id="3019891"/>
    <lineage>
        <taxon>Bacteria</taxon>
        <taxon>Bacillati</taxon>
        <taxon>Actinomycetota</taxon>
        <taxon>Actinomycetes</taxon>
        <taxon>Pseudonocardiales</taxon>
        <taxon>Pseudonocardiaceae</taxon>
        <taxon>Actinomycetospora</taxon>
    </lineage>
</organism>
<dbReference type="InterPro" id="IPR050116">
    <property type="entry name" value="DNA_polymerase-Y"/>
</dbReference>
<comment type="function">
    <text evidence="2 4">Poorly processive, error-prone DNA polymerase involved in untargeted mutagenesis. Copies undamaged DNA at stalled replication forks, which arise in vivo from mismatched or misaligned primer ends. These misaligned primers can be extended by PolIV. Exhibits no 3'-5' exonuclease (proofreading) activity. May be involved in translesional synthesis, in conjunction with the beta clamp from PolIII.</text>
</comment>
<keyword evidence="4" id="KW-0963">Cytoplasm</keyword>
<evidence type="ECO:0000313" key="7">
    <source>
        <dbReference type="EMBL" id="MDD7967578.1"/>
    </source>
</evidence>
<dbReference type="SUPFAM" id="SSF100879">
    <property type="entry name" value="Lesion bypass DNA polymerase (Y-family), little finger domain"/>
    <property type="match status" value="1"/>
</dbReference>
<comment type="caution">
    <text evidence="7">The sequence shown here is derived from an EMBL/GenBank/DDBJ whole genome shotgun (WGS) entry which is preliminary data.</text>
</comment>
<evidence type="ECO:0000256" key="4">
    <source>
        <dbReference type="HAMAP-Rule" id="MF_01113"/>
    </source>
</evidence>
<keyword evidence="4" id="KW-0460">Magnesium</keyword>
<evidence type="ECO:0000256" key="1">
    <source>
        <dbReference type="ARBA" id="ARBA00010945"/>
    </source>
</evidence>
<dbReference type="PANTHER" id="PTHR11076">
    <property type="entry name" value="DNA REPAIR POLYMERASE UMUC / TRANSFERASE FAMILY MEMBER"/>
    <property type="match status" value="1"/>
</dbReference>
<feature type="site" description="Substrate discrimination" evidence="4">
    <location>
        <position position="14"/>
    </location>
</feature>
<proteinExistence type="inferred from homology"/>